<dbReference type="Gene3D" id="3.30.590.50">
    <property type="match status" value="1"/>
</dbReference>
<accession>A0A9W8AMZ4</accession>
<evidence type="ECO:0000256" key="7">
    <source>
        <dbReference type="ARBA" id="ARBA00022840"/>
    </source>
</evidence>
<dbReference type="PANTHER" id="PTHR11164:SF0">
    <property type="entry name" value="GLUTAMATE--CYSTEINE LIGASE CATALYTIC SUBUNIT"/>
    <property type="match status" value="1"/>
</dbReference>
<dbReference type="GO" id="GO:0017109">
    <property type="term" value="C:glutamate-cysteine ligase complex"/>
    <property type="evidence" value="ECO:0007669"/>
    <property type="project" value="TreeGrafter"/>
</dbReference>
<dbReference type="GO" id="GO:0005524">
    <property type="term" value="F:ATP binding"/>
    <property type="evidence" value="ECO:0007669"/>
    <property type="project" value="UniProtKB-UniRule"/>
</dbReference>
<organism evidence="12 13">
    <name type="scientific">Tieghemiomyces parasiticus</name>
    <dbReference type="NCBI Taxonomy" id="78921"/>
    <lineage>
        <taxon>Eukaryota</taxon>
        <taxon>Fungi</taxon>
        <taxon>Fungi incertae sedis</taxon>
        <taxon>Zoopagomycota</taxon>
        <taxon>Kickxellomycotina</taxon>
        <taxon>Dimargaritomycetes</taxon>
        <taxon>Dimargaritales</taxon>
        <taxon>Dimargaritaceae</taxon>
        <taxon>Tieghemiomyces</taxon>
    </lineage>
</organism>
<dbReference type="InterPro" id="IPR004308">
    <property type="entry name" value="GCS"/>
</dbReference>
<name>A0A9W8AMZ4_9FUNG</name>
<dbReference type="Pfam" id="PF03074">
    <property type="entry name" value="GCS"/>
    <property type="match status" value="1"/>
</dbReference>
<evidence type="ECO:0000256" key="4">
    <source>
        <dbReference type="ARBA" id="ARBA00022598"/>
    </source>
</evidence>
<dbReference type="AlphaFoldDB" id="A0A9W8AMZ4"/>
<comment type="pathway">
    <text evidence="1 10">Sulfur metabolism; glutathione biosynthesis; glutathione from L-cysteine and L-glutamate: step 1/2.</text>
</comment>
<evidence type="ECO:0000256" key="3">
    <source>
        <dbReference type="ARBA" id="ARBA00012220"/>
    </source>
</evidence>
<feature type="region of interest" description="Disordered" evidence="11">
    <location>
        <begin position="74"/>
        <end position="108"/>
    </location>
</feature>
<proteinExistence type="inferred from homology"/>
<evidence type="ECO:0000256" key="5">
    <source>
        <dbReference type="ARBA" id="ARBA00022684"/>
    </source>
</evidence>
<evidence type="ECO:0000256" key="8">
    <source>
        <dbReference type="ARBA" id="ARBA00030585"/>
    </source>
</evidence>
<dbReference type="EMBL" id="JANBPT010000006">
    <property type="protein sequence ID" value="KAJ1930470.1"/>
    <property type="molecule type" value="Genomic_DNA"/>
</dbReference>
<dbReference type="PANTHER" id="PTHR11164">
    <property type="entry name" value="GLUTAMATE CYSTEINE LIGASE"/>
    <property type="match status" value="1"/>
</dbReference>
<keyword evidence="4 10" id="KW-0436">Ligase</keyword>
<dbReference type="Proteomes" id="UP001150569">
    <property type="component" value="Unassembled WGS sequence"/>
</dbReference>
<dbReference type="Gene3D" id="1.10.8.960">
    <property type="match status" value="1"/>
</dbReference>
<evidence type="ECO:0000256" key="10">
    <source>
        <dbReference type="RuleBase" id="RU367135"/>
    </source>
</evidence>
<reference evidence="12" key="1">
    <citation type="submission" date="2022-07" db="EMBL/GenBank/DDBJ databases">
        <title>Phylogenomic reconstructions and comparative analyses of Kickxellomycotina fungi.</title>
        <authorList>
            <person name="Reynolds N.K."/>
            <person name="Stajich J.E."/>
            <person name="Barry K."/>
            <person name="Grigoriev I.V."/>
            <person name="Crous P."/>
            <person name="Smith M.E."/>
        </authorList>
    </citation>
    <scope>NUCLEOTIDE SEQUENCE</scope>
    <source>
        <strain evidence="12">RSA 861</strain>
    </source>
</reference>
<dbReference type="EC" id="6.3.2.2" evidence="3 10"/>
<keyword evidence="6 10" id="KW-0547">Nucleotide-binding</keyword>
<keyword evidence="7 10" id="KW-0067">ATP-binding</keyword>
<comment type="similarity">
    <text evidence="2 10">Belongs to the glutamate--cysteine ligase type 3 family.</text>
</comment>
<dbReference type="GO" id="GO:0004357">
    <property type="term" value="F:glutamate-cysteine ligase activity"/>
    <property type="evidence" value="ECO:0007669"/>
    <property type="project" value="UniProtKB-UniRule"/>
</dbReference>
<dbReference type="InterPro" id="IPR014746">
    <property type="entry name" value="Gln_synth/guanido_kin_cat_dom"/>
</dbReference>
<evidence type="ECO:0000256" key="6">
    <source>
        <dbReference type="ARBA" id="ARBA00022741"/>
    </source>
</evidence>
<evidence type="ECO:0000256" key="9">
    <source>
        <dbReference type="ARBA" id="ARBA00032122"/>
    </source>
</evidence>
<evidence type="ECO:0000313" key="12">
    <source>
        <dbReference type="EMBL" id="KAJ1930470.1"/>
    </source>
</evidence>
<evidence type="ECO:0000256" key="1">
    <source>
        <dbReference type="ARBA" id="ARBA00005006"/>
    </source>
</evidence>
<feature type="compositionally biased region" description="Polar residues" evidence="11">
    <location>
        <begin position="86"/>
        <end position="108"/>
    </location>
</feature>
<evidence type="ECO:0000256" key="2">
    <source>
        <dbReference type="ARBA" id="ARBA00008100"/>
    </source>
</evidence>
<dbReference type="OrthoDB" id="7939818at2759"/>
<gene>
    <name evidence="12" type="primary">GSH1_1</name>
    <name evidence="12" type="ORF">IWQ60_000255</name>
</gene>
<dbReference type="GO" id="GO:0006750">
    <property type="term" value="P:glutathione biosynthetic process"/>
    <property type="evidence" value="ECO:0007669"/>
    <property type="project" value="UniProtKB-UniRule"/>
</dbReference>
<keyword evidence="5 10" id="KW-0317">Glutathione biosynthesis</keyword>
<protein>
    <recommendedName>
        <fullName evidence="3 10">Glutamate--cysteine ligase</fullName>
        <ecNumber evidence="3 10">6.3.2.2</ecNumber>
    </recommendedName>
    <alternativeName>
        <fullName evidence="9 10">Gamma-ECS</fullName>
    </alternativeName>
    <alternativeName>
        <fullName evidence="8 10">Gamma-glutamylcysteine synthetase</fullName>
    </alternativeName>
</protein>
<evidence type="ECO:0000256" key="11">
    <source>
        <dbReference type="SAM" id="MobiDB-lite"/>
    </source>
</evidence>
<evidence type="ECO:0000313" key="13">
    <source>
        <dbReference type="Proteomes" id="UP001150569"/>
    </source>
</evidence>
<keyword evidence="13" id="KW-1185">Reference proteome</keyword>
<comment type="caution">
    <text evidence="12">The sequence shown here is derived from an EMBL/GenBank/DDBJ whole genome shotgun (WGS) entry which is preliminary data.</text>
</comment>
<sequence length="219" mass="24757">MEVQFTDFANTAFTTFIVLLTRAILSQGLNFYIPISKVDINMDVAHHRNARMTEKFYFRNNVFTDHSPSVPTNGHTNGHEAINGNGHMNGNGVTNNNGHDPAHRTSSLGPIKDEYSLMSIDEIMNGKADGFIGLIPLVNAHLDSVEVDRPTRKQIDKYLDFVSKRASGEVLTEASWIRQFVQNHPAYRHDSVISPEVNYDLLRAIERIIRGEYRPEGLY</sequence>
<dbReference type="SUPFAM" id="SSF55931">
    <property type="entry name" value="Glutamine synthetase/guanido kinase"/>
    <property type="match status" value="1"/>
</dbReference>
<comment type="catalytic activity">
    <reaction evidence="10">
        <text>L-cysteine + L-glutamate + ATP = gamma-L-glutamyl-L-cysteine + ADP + phosphate + H(+)</text>
        <dbReference type="Rhea" id="RHEA:13285"/>
        <dbReference type="ChEBI" id="CHEBI:15378"/>
        <dbReference type="ChEBI" id="CHEBI:29985"/>
        <dbReference type="ChEBI" id="CHEBI:30616"/>
        <dbReference type="ChEBI" id="CHEBI:35235"/>
        <dbReference type="ChEBI" id="CHEBI:43474"/>
        <dbReference type="ChEBI" id="CHEBI:58173"/>
        <dbReference type="ChEBI" id="CHEBI:456216"/>
        <dbReference type="EC" id="6.3.2.2"/>
    </reaction>
</comment>